<evidence type="ECO:0000313" key="2">
    <source>
        <dbReference type="Proteomes" id="UP001596237"/>
    </source>
</evidence>
<evidence type="ECO:0000313" key="1">
    <source>
        <dbReference type="EMBL" id="MFC6388493.1"/>
    </source>
</evidence>
<dbReference type="Proteomes" id="UP001596237">
    <property type="component" value="Unassembled WGS sequence"/>
</dbReference>
<accession>A0ABW1WIT9</accession>
<protein>
    <submittedName>
        <fullName evidence="1">Mth938-like domain-containing protein</fullName>
    </submittedName>
</protein>
<dbReference type="Gene3D" id="3.40.1230.10">
    <property type="entry name" value="MTH938-like"/>
    <property type="match status" value="1"/>
</dbReference>
<gene>
    <name evidence="1" type="ORF">ACFQDP_03850</name>
</gene>
<keyword evidence="2" id="KW-1185">Reference proteome</keyword>
<dbReference type="Pfam" id="PF04430">
    <property type="entry name" value="DUF498"/>
    <property type="match status" value="1"/>
</dbReference>
<dbReference type="PANTHER" id="PTHR21192:SF2">
    <property type="entry name" value="NADH DEHYDROGENASE [UBIQUINONE] 1 ALPHA SUBCOMPLEX ASSEMBLY FACTOR 3"/>
    <property type="match status" value="1"/>
</dbReference>
<proteinExistence type="predicted"/>
<reference evidence="2" key="1">
    <citation type="journal article" date="2019" name="Int. J. Syst. Evol. Microbiol.">
        <title>The Global Catalogue of Microorganisms (GCM) 10K type strain sequencing project: providing services to taxonomists for standard genome sequencing and annotation.</title>
        <authorList>
            <consortium name="The Broad Institute Genomics Platform"/>
            <consortium name="The Broad Institute Genome Sequencing Center for Infectious Disease"/>
            <person name="Wu L."/>
            <person name="Ma J."/>
        </authorList>
    </citation>
    <scope>NUCLEOTIDE SEQUENCE [LARGE SCALE GENOMIC DNA]</scope>
    <source>
        <strain evidence="2">CCUG 36916</strain>
    </source>
</reference>
<dbReference type="CDD" id="cd00248">
    <property type="entry name" value="Mth938-like"/>
    <property type="match status" value="1"/>
</dbReference>
<sequence>MSEGRLPKQTVPGQIHDGFLPGRHGIDAYGNGGFRFGQMSHRGSILLLPSGVRAWEVTEAAGIDGRSLAPVLAEAEGIELLLVGTGADIVFLPDPLRQRLKAAGIGLDAMQTGAAARTYNILMAENRKVAAALIAVP</sequence>
<comment type="caution">
    <text evidence="1">The sequence shown here is derived from an EMBL/GenBank/DDBJ whole genome shotgun (WGS) entry which is preliminary data.</text>
</comment>
<dbReference type="InterPro" id="IPR007523">
    <property type="entry name" value="NDUFAF3/AAMDC"/>
</dbReference>
<dbReference type="SUPFAM" id="SSF64076">
    <property type="entry name" value="MTH938-like"/>
    <property type="match status" value="1"/>
</dbReference>
<dbReference type="PANTHER" id="PTHR21192">
    <property type="entry name" value="NUCLEAR PROTEIN E3-3"/>
    <property type="match status" value="1"/>
</dbReference>
<name>A0ABW1WIT9_9HYPH</name>
<dbReference type="RefSeq" id="WP_009866578.1">
    <property type="nucleotide sequence ID" value="NZ_JBHSTT010000012.1"/>
</dbReference>
<dbReference type="InterPro" id="IPR036748">
    <property type="entry name" value="MTH938-like_sf"/>
</dbReference>
<organism evidence="1 2">
    <name type="scientific">Methylorubrum zatmanii</name>
    <dbReference type="NCBI Taxonomy" id="29429"/>
    <lineage>
        <taxon>Bacteria</taxon>
        <taxon>Pseudomonadati</taxon>
        <taxon>Pseudomonadota</taxon>
        <taxon>Alphaproteobacteria</taxon>
        <taxon>Hyphomicrobiales</taxon>
        <taxon>Methylobacteriaceae</taxon>
        <taxon>Methylorubrum</taxon>
    </lineage>
</organism>
<dbReference type="EMBL" id="JBHSTT010000012">
    <property type="protein sequence ID" value="MFC6388493.1"/>
    <property type="molecule type" value="Genomic_DNA"/>
</dbReference>